<comment type="caution">
    <text evidence="2">The sequence shown here is derived from an EMBL/GenBank/DDBJ whole genome shotgun (WGS) entry which is preliminary data.</text>
</comment>
<organism evidence="2 3">
    <name type="scientific">Streptomyces rhizosphaericus</name>
    <dbReference type="NCBI Taxonomy" id="114699"/>
    <lineage>
        <taxon>Bacteria</taxon>
        <taxon>Bacillati</taxon>
        <taxon>Actinomycetota</taxon>
        <taxon>Actinomycetes</taxon>
        <taxon>Kitasatosporales</taxon>
        <taxon>Streptomycetaceae</taxon>
        <taxon>Streptomyces</taxon>
        <taxon>Streptomyces violaceusniger group</taxon>
    </lineage>
</organism>
<proteinExistence type="predicted"/>
<feature type="region of interest" description="Disordered" evidence="1">
    <location>
        <begin position="61"/>
        <end position="92"/>
    </location>
</feature>
<accession>A0ABN1PGI9</accession>
<evidence type="ECO:0000313" key="3">
    <source>
        <dbReference type="Proteomes" id="UP001500418"/>
    </source>
</evidence>
<protein>
    <submittedName>
        <fullName evidence="2">Uncharacterized protein</fullName>
    </submittedName>
</protein>
<dbReference type="Proteomes" id="UP001500418">
    <property type="component" value="Unassembled WGS sequence"/>
</dbReference>
<keyword evidence="3" id="KW-1185">Reference proteome</keyword>
<evidence type="ECO:0000256" key="1">
    <source>
        <dbReference type="SAM" id="MobiDB-lite"/>
    </source>
</evidence>
<dbReference type="EMBL" id="BAAAID010000014">
    <property type="protein sequence ID" value="GAA0927703.1"/>
    <property type="molecule type" value="Genomic_DNA"/>
</dbReference>
<name>A0ABN1PGI9_9ACTN</name>
<gene>
    <name evidence="2" type="ORF">GCM10009575_028330</name>
</gene>
<reference evidence="2 3" key="1">
    <citation type="journal article" date="2019" name="Int. J. Syst. Evol. Microbiol.">
        <title>The Global Catalogue of Microorganisms (GCM) 10K type strain sequencing project: providing services to taxonomists for standard genome sequencing and annotation.</title>
        <authorList>
            <consortium name="The Broad Institute Genomics Platform"/>
            <consortium name="The Broad Institute Genome Sequencing Center for Infectious Disease"/>
            <person name="Wu L."/>
            <person name="Ma J."/>
        </authorList>
    </citation>
    <scope>NUCLEOTIDE SEQUENCE [LARGE SCALE GENOMIC DNA]</scope>
    <source>
        <strain evidence="2 3">JCM 11444</strain>
    </source>
</reference>
<sequence>MGQTGRILELKLRPTLGLPPVPGWLRRGWGREVQDAVRTYPAQQVNGQARKQEAQSGYAIAGINNDQGGRGPDLSPARRIQPLEHFPGPGRL</sequence>
<evidence type="ECO:0000313" key="2">
    <source>
        <dbReference type="EMBL" id="GAA0927703.1"/>
    </source>
</evidence>